<organism evidence="1 2">
    <name type="scientific">Candidatus Mycolicibacterium alkanivorans</name>
    <dbReference type="NCBI Taxonomy" id="2954114"/>
    <lineage>
        <taxon>Bacteria</taxon>
        <taxon>Bacillati</taxon>
        <taxon>Actinomycetota</taxon>
        <taxon>Actinomycetes</taxon>
        <taxon>Mycobacteriales</taxon>
        <taxon>Mycobacteriaceae</taxon>
        <taxon>Mycolicibacterium</taxon>
    </lineage>
</organism>
<name>A0ABS9YX08_9MYCO</name>
<dbReference type="Proteomes" id="UP001139068">
    <property type="component" value="Unassembled WGS sequence"/>
</dbReference>
<keyword evidence="2" id="KW-1185">Reference proteome</keyword>
<gene>
    <name evidence="1" type="ORF">K9U37_12535</name>
</gene>
<reference evidence="1" key="1">
    <citation type="journal article" date="2022" name="ISME J.">
        <title>Identification of active gaseous-alkane degraders at natural gas seeps.</title>
        <authorList>
            <person name="Farhan Ul Haque M."/>
            <person name="Hernandez M."/>
            <person name="Crombie A.T."/>
            <person name="Murrell J.C."/>
        </authorList>
    </citation>
    <scope>NUCLEOTIDE SEQUENCE</scope>
    <source>
        <strain evidence="1">ANDR5</strain>
    </source>
</reference>
<proteinExistence type="predicted"/>
<accession>A0ABS9YX08</accession>
<dbReference type="EMBL" id="JAIVFL010000001">
    <property type="protein sequence ID" value="MCI4675662.1"/>
    <property type="molecule type" value="Genomic_DNA"/>
</dbReference>
<protein>
    <submittedName>
        <fullName evidence="1">Uncharacterized protein</fullName>
    </submittedName>
</protein>
<comment type="caution">
    <text evidence="1">The sequence shown here is derived from an EMBL/GenBank/DDBJ whole genome shotgun (WGS) entry which is preliminary data.</text>
</comment>
<dbReference type="RefSeq" id="WP_243071948.1">
    <property type="nucleotide sequence ID" value="NZ_JAIVFL010000001.1"/>
</dbReference>
<evidence type="ECO:0000313" key="2">
    <source>
        <dbReference type="Proteomes" id="UP001139068"/>
    </source>
</evidence>
<evidence type="ECO:0000313" key="1">
    <source>
        <dbReference type="EMBL" id="MCI4675662.1"/>
    </source>
</evidence>
<sequence length="71" mass="7997">MFTYSASCDVPEETLLYVTALLHAHRREIGTRAGRRTGTVRTQAKPVLRWFGDDAPIQLLPFEAQLAISPR</sequence>